<feature type="transmembrane region" description="Helical" evidence="8">
    <location>
        <begin position="174"/>
        <end position="195"/>
    </location>
</feature>
<protein>
    <submittedName>
        <fullName evidence="10">ABC-2 family transporter protein</fullName>
    </submittedName>
</protein>
<feature type="transmembrane region" description="Helical" evidence="8">
    <location>
        <begin position="216"/>
        <end position="239"/>
    </location>
</feature>
<keyword evidence="4" id="KW-1003">Cell membrane</keyword>
<comment type="similarity">
    <text evidence="2">Belongs to the ABC-2 integral membrane protein family.</text>
</comment>
<keyword evidence="7 8" id="KW-0472">Membrane</keyword>
<evidence type="ECO:0000256" key="3">
    <source>
        <dbReference type="ARBA" id="ARBA00022448"/>
    </source>
</evidence>
<name>A0A098EPR9_9BACL</name>
<organism evidence="10 11">
    <name type="scientific">Planococcus massiliensis</name>
    <dbReference type="NCBI Taxonomy" id="1499687"/>
    <lineage>
        <taxon>Bacteria</taxon>
        <taxon>Bacillati</taxon>
        <taxon>Bacillota</taxon>
        <taxon>Bacilli</taxon>
        <taxon>Bacillales</taxon>
        <taxon>Caryophanaceae</taxon>
        <taxon>Planococcus</taxon>
    </lineage>
</organism>
<evidence type="ECO:0000313" key="10">
    <source>
        <dbReference type="EMBL" id="CEG24293.1"/>
    </source>
</evidence>
<evidence type="ECO:0000256" key="1">
    <source>
        <dbReference type="ARBA" id="ARBA00004651"/>
    </source>
</evidence>
<dbReference type="InterPro" id="IPR013525">
    <property type="entry name" value="ABC2_TM"/>
</dbReference>
<dbReference type="GO" id="GO:0140359">
    <property type="term" value="F:ABC-type transporter activity"/>
    <property type="evidence" value="ECO:0007669"/>
    <property type="project" value="InterPro"/>
</dbReference>
<keyword evidence="11" id="KW-1185">Reference proteome</keyword>
<keyword evidence="6 8" id="KW-1133">Transmembrane helix</keyword>
<dbReference type="STRING" id="1499687.BN1080_03315"/>
<feature type="transmembrane region" description="Helical" evidence="8">
    <location>
        <begin position="344"/>
        <end position="362"/>
    </location>
</feature>
<evidence type="ECO:0000256" key="6">
    <source>
        <dbReference type="ARBA" id="ARBA00022989"/>
    </source>
</evidence>
<dbReference type="PROSITE" id="PS51012">
    <property type="entry name" value="ABC_TM2"/>
    <property type="match status" value="1"/>
</dbReference>
<feature type="transmembrane region" description="Helical" evidence="8">
    <location>
        <begin position="251"/>
        <end position="272"/>
    </location>
</feature>
<dbReference type="OrthoDB" id="266913at2"/>
<dbReference type="EMBL" id="CCXS01000001">
    <property type="protein sequence ID" value="CEG24293.1"/>
    <property type="molecule type" value="Genomic_DNA"/>
</dbReference>
<dbReference type="InterPro" id="IPR051449">
    <property type="entry name" value="ABC-2_transporter_component"/>
</dbReference>
<accession>A0A098EPR9</accession>
<dbReference type="AlphaFoldDB" id="A0A098EPR9"/>
<evidence type="ECO:0000256" key="2">
    <source>
        <dbReference type="ARBA" id="ARBA00007783"/>
    </source>
</evidence>
<keyword evidence="5 8" id="KW-0812">Transmembrane</keyword>
<sequence length="367" mass="41346">MKSVFLLQWQRFRRAPVMVLSFLVMTIVFVAALAGNNPAERPAILAYADESLPVAEAEEWVASLNESEEFKFELMNENEVREAVSAGDTPLALRLMDDDYRIVLAADDMGRFVLEAFLDRKYREEIRFQQIEQQIAGGDIRTEVAAGLEEPALQVTTSTLDGKAEFQYDNQLQLLFGMTLFFSVYTIMFSLMKIVEEKRMGTWNRLILSPVGKWEIYLGHLAYSFTIGYVQISLIFILFKYAFGFDVGDRFGAILLIIACYTFAIVALSMLVMSLVSRPQQLQAVVPIIATGMAMIGGAFWPIELVSNNILLTISKILPITYGLDALKGVAIYNRTWQELSEPLSILLLFGVVCMGIGINLMERRSF</sequence>
<evidence type="ECO:0000259" key="9">
    <source>
        <dbReference type="PROSITE" id="PS51012"/>
    </source>
</evidence>
<evidence type="ECO:0000256" key="4">
    <source>
        <dbReference type="ARBA" id="ARBA00022475"/>
    </source>
</evidence>
<reference evidence="10 11" key="1">
    <citation type="submission" date="2014-09" db="EMBL/GenBank/DDBJ databases">
        <authorList>
            <person name="Urmite Genomes Urmite Genomes"/>
        </authorList>
    </citation>
    <scope>NUCLEOTIDE SEQUENCE [LARGE SCALE GENOMIC DNA]</scope>
    <source>
        <strain evidence="10 11">ES2</strain>
    </source>
</reference>
<feature type="domain" description="ABC transmembrane type-2" evidence="9">
    <location>
        <begin position="133"/>
        <end position="365"/>
    </location>
</feature>
<dbReference type="GO" id="GO:0005886">
    <property type="term" value="C:plasma membrane"/>
    <property type="evidence" value="ECO:0007669"/>
    <property type="project" value="UniProtKB-SubCell"/>
</dbReference>
<proteinExistence type="inferred from homology"/>
<dbReference type="RefSeq" id="WP_052653777.1">
    <property type="nucleotide sequence ID" value="NZ_CCXS01000001.1"/>
</dbReference>
<keyword evidence="3" id="KW-0813">Transport</keyword>
<dbReference type="PANTHER" id="PTHR30294:SF29">
    <property type="entry name" value="MULTIDRUG ABC TRANSPORTER PERMEASE YBHS-RELATED"/>
    <property type="match status" value="1"/>
</dbReference>
<feature type="transmembrane region" description="Helical" evidence="8">
    <location>
        <begin position="284"/>
        <end position="303"/>
    </location>
</feature>
<gene>
    <name evidence="10" type="ORF">BN1080_03315</name>
</gene>
<dbReference type="InterPro" id="IPR047817">
    <property type="entry name" value="ABC2_TM_bact-type"/>
</dbReference>
<evidence type="ECO:0000256" key="8">
    <source>
        <dbReference type="SAM" id="Phobius"/>
    </source>
</evidence>
<comment type="subcellular location">
    <subcellularLocation>
        <location evidence="1">Cell membrane</location>
        <topology evidence="1">Multi-pass membrane protein</topology>
    </subcellularLocation>
</comment>
<evidence type="ECO:0000256" key="5">
    <source>
        <dbReference type="ARBA" id="ARBA00022692"/>
    </source>
</evidence>
<dbReference type="PANTHER" id="PTHR30294">
    <property type="entry name" value="MEMBRANE COMPONENT OF ABC TRANSPORTER YHHJ-RELATED"/>
    <property type="match status" value="1"/>
</dbReference>
<dbReference type="Pfam" id="PF12698">
    <property type="entry name" value="ABC2_membrane_3"/>
    <property type="match status" value="1"/>
</dbReference>
<evidence type="ECO:0000313" key="11">
    <source>
        <dbReference type="Proteomes" id="UP000043699"/>
    </source>
</evidence>
<evidence type="ECO:0000256" key="7">
    <source>
        <dbReference type="ARBA" id="ARBA00023136"/>
    </source>
</evidence>
<dbReference type="Proteomes" id="UP000043699">
    <property type="component" value="Unassembled WGS sequence"/>
</dbReference>